<evidence type="ECO:0008006" key="4">
    <source>
        <dbReference type="Google" id="ProtNLM"/>
    </source>
</evidence>
<dbReference type="Proteomes" id="UP001212997">
    <property type="component" value="Unassembled WGS sequence"/>
</dbReference>
<dbReference type="InterPro" id="IPR017946">
    <property type="entry name" value="PLC-like_Pdiesterase_TIM-brl"/>
</dbReference>
<dbReference type="Pfam" id="PF26146">
    <property type="entry name" value="PI-PLC_X"/>
    <property type="match status" value="1"/>
</dbReference>
<keyword evidence="3" id="KW-1185">Reference proteome</keyword>
<keyword evidence="1" id="KW-0732">Signal</keyword>
<feature type="signal peptide" evidence="1">
    <location>
        <begin position="1"/>
        <end position="25"/>
    </location>
</feature>
<feature type="chain" id="PRO_5041991023" description="PLC-like phosphodiesterase" evidence="1">
    <location>
        <begin position="26"/>
        <end position="391"/>
    </location>
</feature>
<name>A0AAD5YKD0_9APHY</name>
<comment type="caution">
    <text evidence="2">The sequence shown here is derived from an EMBL/GenBank/DDBJ whole genome shotgun (WGS) entry which is preliminary data.</text>
</comment>
<dbReference type="GO" id="GO:0006629">
    <property type="term" value="P:lipid metabolic process"/>
    <property type="evidence" value="ECO:0007669"/>
    <property type="project" value="InterPro"/>
</dbReference>
<dbReference type="InterPro" id="IPR051057">
    <property type="entry name" value="PI-PLC_domain"/>
</dbReference>
<accession>A0AAD5YKD0</accession>
<evidence type="ECO:0000256" key="1">
    <source>
        <dbReference type="SAM" id="SignalP"/>
    </source>
</evidence>
<reference evidence="2" key="1">
    <citation type="submission" date="2022-07" db="EMBL/GenBank/DDBJ databases">
        <title>Genome Sequence of Physisporinus lineatus.</title>
        <authorList>
            <person name="Buettner E."/>
        </authorList>
    </citation>
    <scope>NUCLEOTIDE SEQUENCE</scope>
    <source>
        <strain evidence="2">VT162</strain>
    </source>
</reference>
<dbReference type="PANTHER" id="PTHR13593:SF140">
    <property type="entry name" value="PLC-LIKE PHOSPHODIESTERASE"/>
    <property type="match status" value="1"/>
</dbReference>
<sequence>MRISYTHLTQAVLSLAILSVLPVFGSSLHRRATVCNGHPERLWQRYGPSEDPHLLYPSNNSIQFVGAHNSYAVGVNDLFANQDYDGTMYGTLGGSLVLTLASNPLFSVSQQLKDGVRMLQMQAHELNGGIQLCHTACSLNNGGTLVDYLKKVISLLIVNSDNLSPTLYDAAFKSAELDALAYAPPSASLPASGWPTLGNLIDTGKRLVVFLSTTADFATVPYLIDEFTNIWETAFDVTDPNFDCNVNRTKGDPTTQMFLINHFLDKIVLGQPAPFRDQANVTNGVSGLGSLGVHVQTCVADHGRNPNFLLVDFYEFGGGSVFQVAADANGVTYDPATPVATPISETSATGGPVSSGSTSSKATLGFRVTESHIYASLAIVASLSLGALSVF</sequence>
<organism evidence="2 3">
    <name type="scientific">Meripilus lineatus</name>
    <dbReference type="NCBI Taxonomy" id="2056292"/>
    <lineage>
        <taxon>Eukaryota</taxon>
        <taxon>Fungi</taxon>
        <taxon>Dikarya</taxon>
        <taxon>Basidiomycota</taxon>
        <taxon>Agaricomycotina</taxon>
        <taxon>Agaricomycetes</taxon>
        <taxon>Polyporales</taxon>
        <taxon>Meripilaceae</taxon>
        <taxon>Meripilus</taxon>
    </lineage>
</organism>
<evidence type="ECO:0000313" key="2">
    <source>
        <dbReference type="EMBL" id="KAJ3489608.1"/>
    </source>
</evidence>
<dbReference type="EMBL" id="JANAWD010000042">
    <property type="protein sequence ID" value="KAJ3489608.1"/>
    <property type="molecule type" value="Genomic_DNA"/>
</dbReference>
<gene>
    <name evidence="2" type="ORF">NLI96_g2018</name>
</gene>
<dbReference type="SUPFAM" id="SSF51695">
    <property type="entry name" value="PLC-like phosphodiesterases"/>
    <property type="match status" value="1"/>
</dbReference>
<dbReference type="PANTHER" id="PTHR13593">
    <property type="match status" value="1"/>
</dbReference>
<evidence type="ECO:0000313" key="3">
    <source>
        <dbReference type="Proteomes" id="UP001212997"/>
    </source>
</evidence>
<protein>
    <recommendedName>
        <fullName evidence="4">PLC-like phosphodiesterase</fullName>
    </recommendedName>
</protein>
<proteinExistence type="predicted"/>
<dbReference type="AlphaFoldDB" id="A0AAD5YKD0"/>
<dbReference type="Gene3D" id="3.20.20.190">
    <property type="entry name" value="Phosphatidylinositol (PI) phosphodiesterase"/>
    <property type="match status" value="1"/>
</dbReference>
<dbReference type="GO" id="GO:0008081">
    <property type="term" value="F:phosphoric diester hydrolase activity"/>
    <property type="evidence" value="ECO:0007669"/>
    <property type="project" value="InterPro"/>
</dbReference>